<feature type="domain" description="MaoC-like" evidence="1">
    <location>
        <begin position="20"/>
        <end position="115"/>
    </location>
</feature>
<keyword evidence="3" id="KW-1185">Reference proteome</keyword>
<dbReference type="SUPFAM" id="SSF54637">
    <property type="entry name" value="Thioesterase/thiol ester dehydrase-isomerase"/>
    <property type="match status" value="1"/>
</dbReference>
<dbReference type="PRINTS" id="PR01483">
    <property type="entry name" value="FASYNTHASE"/>
</dbReference>
<dbReference type="Pfam" id="PF01575">
    <property type="entry name" value="MaoC_dehydratas"/>
    <property type="match status" value="1"/>
</dbReference>
<gene>
    <name evidence="2" type="ORF">GCM10025770_01150</name>
</gene>
<proteinExistence type="predicted"/>
<organism evidence="2 3">
    <name type="scientific">Viridibacterium curvum</name>
    <dbReference type="NCBI Taxonomy" id="1101404"/>
    <lineage>
        <taxon>Bacteria</taxon>
        <taxon>Pseudomonadati</taxon>
        <taxon>Pseudomonadota</taxon>
        <taxon>Betaproteobacteria</taxon>
        <taxon>Rhodocyclales</taxon>
        <taxon>Rhodocyclaceae</taxon>
        <taxon>Viridibacterium</taxon>
    </lineage>
</organism>
<evidence type="ECO:0000313" key="2">
    <source>
        <dbReference type="EMBL" id="GAA5157642.1"/>
    </source>
</evidence>
<protein>
    <recommendedName>
        <fullName evidence="1">MaoC-like domain-containing protein</fullName>
    </recommendedName>
</protein>
<dbReference type="PANTHER" id="PTHR43437">
    <property type="entry name" value="HYDROXYACYL-THIOESTER DEHYDRATASE TYPE 2, MITOCHONDRIAL-RELATED"/>
    <property type="match status" value="1"/>
</dbReference>
<dbReference type="InterPro" id="IPR003965">
    <property type="entry name" value="Fatty_acid_synthase"/>
</dbReference>
<reference evidence="3" key="1">
    <citation type="journal article" date="2019" name="Int. J. Syst. Evol. Microbiol.">
        <title>The Global Catalogue of Microorganisms (GCM) 10K type strain sequencing project: providing services to taxonomists for standard genome sequencing and annotation.</title>
        <authorList>
            <consortium name="The Broad Institute Genomics Platform"/>
            <consortium name="The Broad Institute Genome Sequencing Center for Infectious Disease"/>
            <person name="Wu L."/>
            <person name="Ma J."/>
        </authorList>
    </citation>
    <scope>NUCLEOTIDE SEQUENCE [LARGE SCALE GENOMIC DNA]</scope>
    <source>
        <strain evidence="3">JCM 18715</strain>
    </source>
</reference>
<dbReference type="InterPro" id="IPR002539">
    <property type="entry name" value="MaoC-like_dom"/>
</dbReference>
<comment type="caution">
    <text evidence="2">The sequence shown here is derived from an EMBL/GenBank/DDBJ whole genome shotgun (WGS) entry which is preliminary data.</text>
</comment>
<name>A0ABP9Q6I1_9RHOO</name>
<evidence type="ECO:0000259" key="1">
    <source>
        <dbReference type="Pfam" id="PF01575"/>
    </source>
</evidence>
<dbReference type="InterPro" id="IPR029069">
    <property type="entry name" value="HotDog_dom_sf"/>
</dbReference>
<evidence type="ECO:0000313" key="3">
    <source>
        <dbReference type="Proteomes" id="UP001500547"/>
    </source>
</evidence>
<sequence length="150" mass="16261">MTTIHNRTYDQITVGESATLTRTVTRADVEAFAAISGDRNPAHLDDDYARSTPFGEVIAHGMFSGALISAVLGMQLPGPGTIYLDQSLRFRRPVKVGDTLTVTLTCREKHEKRRVTLDCEVRNQNGEVVTTGSATVIAPEYSVEAAIHSG</sequence>
<dbReference type="RefSeq" id="WP_345530873.1">
    <property type="nucleotide sequence ID" value="NZ_BAABLD010000001.1"/>
</dbReference>
<accession>A0ABP9Q6I1</accession>
<dbReference type="Proteomes" id="UP001500547">
    <property type="component" value="Unassembled WGS sequence"/>
</dbReference>
<dbReference type="Gene3D" id="3.10.129.10">
    <property type="entry name" value="Hotdog Thioesterase"/>
    <property type="match status" value="1"/>
</dbReference>
<dbReference type="InterPro" id="IPR050965">
    <property type="entry name" value="UPF0336/Enoyl-CoA_hydratase"/>
</dbReference>
<dbReference type="EMBL" id="BAABLD010000001">
    <property type="protein sequence ID" value="GAA5157642.1"/>
    <property type="molecule type" value="Genomic_DNA"/>
</dbReference>
<dbReference type="CDD" id="cd03449">
    <property type="entry name" value="R_hydratase"/>
    <property type="match status" value="1"/>
</dbReference>
<dbReference type="PANTHER" id="PTHR43437:SF3">
    <property type="entry name" value="HYDROXYACYL-THIOESTER DEHYDRATASE TYPE 2, MITOCHONDRIAL"/>
    <property type="match status" value="1"/>
</dbReference>